<evidence type="ECO:0008006" key="4">
    <source>
        <dbReference type="Google" id="ProtNLM"/>
    </source>
</evidence>
<feature type="compositionally biased region" description="Pro residues" evidence="1">
    <location>
        <begin position="28"/>
        <end position="39"/>
    </location>
</feature>
<dbReference type="AlphaFoldDB" id="Q56X56"/>
<protein>
    <recommendedName>
        <fullName evidence="4">Secreted protein</fullName>
    </recommendedName>
</protein>
<name>Q56X56_ARATH</name>
<dbReference type="EMBL" id="AK221821">
    <property type="protein sequence ID" value="BAD94024.1"/>
    <property type="molecule type" value="mRNA"/>
</dbReference>
<organism evidence="3">
    <name type="scientific">Arabidopsis thaliana</name>
    <name type="common">Mouse-ear cress</name>
    <dbReference type="NCBI Taxonomy" id="3702"/>
    <lineage>
        <taxon>Eukaryota</taxon>
        <taxon>Viridiplantae</taxon>
        <taxon>Streptophyta</taxon>
        <taxon>Embryophyta</taxon>
        <taxon>Tracheophyta</taxon>
        <taxon>Spermatophyta</taxon>
        <taxon>Magnoliopsida</taxon>
        <taxon>eudicotyledons</taxon>
        <taxon>Gunneridae</taxon>
        <taxon>Pentapetalae</taxon>
        <taxon>rosids</taxon>
        <taxon>malvids</taxon>
        <taxon>Brassicales</taxon>
        <taxon>Brassicaceae</taxon>
        <taxon>Camelineae</taxon>
        <taxon>Arabidopsis</taxon>
    </lineage>
</organism>
<feature type="region of interest" description="Disordered" evidence="1">
    <location>
        <begin position="21"/>
        <end position="52"/>
    </location>
</feature>
<accession>Q56X56</accession>
<evidence type="ECO:0000256" key="1">
    <source>
        <dbReference type="SAM" id="MobiDB-lite"/>
    </source>
</evidence>
<evidence type="ECO:0000256" key="2">
    <source>
        <dbReference type="SAM" id="SignalP"/>
    </source>
</evidence>
<proteinExistence type="evidence at transcript level"/>
<reference evidence="3" key="1">
    <citation type="submission" date="2005-03" db="EMBL/GenBank/DDBJ databases">
        <title>Large-scale analysis of RIKEN Arabidopsis full-length (RAFL) cDNAs.</title>
        <authorList>
            <person name="Totoki Y."/>
            <person name="Seki M."/>
            <person name="Ishida J."/>
            <person name="Nakajima M."/>
            <person name="Enju A."/>
            <person name="Kamiya A."/>
            <person name="Narusaka M."/>
            <person name="Shin-i T."/>
            <person name="Nakagawa M."/>
            <person name="Sakamoto N."/>
            <person name="Oishi K."/>
            <person name="Kohara Y."/>
            <person name="Kobayashi M."/>
            <person name="Toyoda A."/>
            <person name="Sakaki Y."/>
            <person name="Sakurai T."/>
            <person name="Iida K."/>
            <person name="Akiyama K."/>
            <person name="Satou M."/>
            <person name="Toyoda T."/>
            <person name="Konagaya A."/>
            <person name="Carninci P."/>
            <person name="Kawai J."/>
            <person name="Hayashizaki Y."/>
            <person name="Shinozaki K."/>
        </authorList>
    </citation>
    <scope>NUCLEOTIDE SEQUENCE</scope>
</reference>
<evidence type="ECO:0000313" key="3">
    <source>
        <dbReference type="EMBL" id="BAD94024.1"/>
    </source>
</evidence>
<feature type="chain" id="PRO_5004250629" description="Secreted protein" evidence="2">
    <location>
        <begin position="17"/>
        <end position="117"/>
    </location>
</feature>
<feature type="region of interest" description="Disordered" evidence="1">
    <location>
        <begin position="98"/>
        <end position="117"/>
    </location>
</feature>
<keyword evidence="2" id="KW-0732">Signal</keyword>
<feature type="signal peptide" evidence="2">
    <location>
        <begin position="1"/>
        <end position="16"/>
    </location>
</feature>
<sequence>MLLSFAFFICISCLSAVPSSTGRFPAASAPPPEPSPPAPADDSPTGLSFPQLPFFDENSWDLAFMSSESALTTSSRSSCAAFKYLELTRLAIPFVTPDPVEPDPTRISSPCPDPNPT</sequence>